<keyword evidence="9" id="KW-1185">Reference proteome</keyword>
<dbReference type="PROSITE" id="PS51898">
    <property type="entry name" value="TYR_RECOMBINASE"/>
    <property type="match status" value="1"/>
</dbReference>
<evidence type="ECO:0000256" key="3">
    <source>
        <dbReference type="ARBA" id="ARBA00023125"/>
    </source>
</evidence>
<feature type="domain" description="Tyr recombinase" evidence="6">
    <location>
        <begin position="110"/>
        <end position="293"/>
    </location>
</feature>
<dbReference type="AlphaFoldDB" id="E6W5K8"/>
<evidence type="ECO:0000313" key="9">
    <source>
        <dbReference type="Proteomes" id="UP000002572"/>
    </source>
</evidence>
<comment type="similarity">
    <text evidence="1">Belongs to the 'phage' integrase family.</text>
</comment>
<keyword evidence="4" id="KW-0233">DNA recombination</keyword>
<dbReference type="InterPro" id="IPR002104">
    <property type="entry name" value="Integrase_catalytic"/>
</dbReference>
<dbReference type="GO" id="GO:0003677">
    <property type="term" value="F:DNA binding"/>
    <property type="evidence" value="ECO:0007669"/>
    <property type="project" value="UniProtKB-UniRule"/>
</dbReference>
<dbReference type="InterPro" id="IPR044068">
    <property type="entry name" value="CB"/>
</dbReference>
<accession>E6W5K8</accession>
<dbReference type="InterPro" id="IPR010998">
    <property type="entry name" value="Integrase_recombinase_N"/>
</dbReference>
<dbReference type="GO" id="GO:0015074">
    <property type="term" value="P:DNA integration"/>
    <property type="evidence" value="ECO:0007669"/>
    <property type="project" value="UniProtKB-KW"/>
</dbReference>
<dbReference type="PANTHER" id="PTHR30349">
    <property type="entry name" value="PHAGE INTEGRASE-RELATED"/>
    <property type="match status" value="1"/>
</dbReference>
<dbReference type="Pfam" id="PF02899">
    <property type="entry name" value="Phage_int_SAM_1"/>
    <property type="match status" value="1"/>
</dbReference>
<dbReference type="InterPro" id="IPR004107">
    <property type="entry name" value="Integrase_SAM-like_N"/>
</dbReference>
<dbReference type="EMBL" id="CP002432">
    <property type="protein sequence ID" value="ADU66039.1"/>
    <property type="molecule type" value="Genomic_DNA"/>
</dbReference>
<gene>
    <name evidence="8" type="ordered locus">Selin_1304</name>
</gene>
<keyword evidence="3 5" id="KW-0238">DNA-binding</keyword>
<dbReference type="PANTHER" id="PTHR30349:SF41">
    <property type="entry name" value="INTEGRASE_RECOMBINASE PROTEIN MJ0367-RELATED"/>
    <property type="match status" value="1"/>
</dbReference>
<dbReference type="PROSITE" id="PS51900">
    <property type="entry name" value="CB"/>
    <property type="match status" value="1"/>
</dbReference>
<keyword evidence="2" id="KW-0229">DNA integration</keyword>
<dbReference type="Pfam" id="PF00589">
    <property type="entry name" value="Phage_integrase"/>
    <property type="match status" value="1"/>
</dbReference>
<evidence type="ECO:0000256" key="2">
    <source>
        <dbReference type="ARBA" id="ARBA00022908"/>
    </source>
</evidence>
<reference evidence="8 9" key="1">
    <citation type="submission" date="2010-12" db="EMBL/GenBank/DDBJ databases">
        <title>Complete sequence of Desulfurispirillum indicum S5.</title>
        <authorList>
            <consortium name="US DOE Joint Genome Institute"/>
            <person name="Lucas S."/>
            <person name="Copeland A."/>
            <person name="Lapidus A."/>
            <person name="Cheng J.-F."/>
            <person name="Goodwin L."/>
            <person name="Pitluck S."/>
            <person name="Chertkov O."/>
            <person name="Held B."/>
            <person name="Detter J.C."/>
            <person name="Han C."/>
            <person name="Tapia R."/>
            <person name="Land M."/>
            <person name="Hauser L."/>
            <person name="Kyrpides N."/>
            <person name="Ivanova N."/>
            <person name="Mikhailova N."/>
            <person name="Haggblom M."/>
            <person name="Rauschenbach I."/>
            <person name="Bini E."/>
            <person name="Woyke T."/>
        </authorList>
    </citation>
    <scope>NUCLEOTIDE SEQUENCE [LARGE SCALE GENOMIC DNA]</scope>
    <source>
        <strain evidence="9">ATCC BAA-1389 / DSM 22839 / S5</strain>
    </source>
</reference>
<dbReference type="RefSeq" id="WP_013505920.1">
    <property type="nucleotide sequence ID" value="NC_014836.1"/>
</dbReference>
<dbReference type="Proteomes" id="UP000002572">
    <property type="component" value="Chromosome"/>
</dbReference>
<evidence type="ECO:0000256" key="1">
    <source>
        <dbReference type="ARBA" id="ARBA00008857"/>
    </source>
</evidence>
<protein>
    <submittedName>
        <fullName evidence="8">Integrase family protein</fullName>
    </submittedName>
</protein>
<dbReference type="GO" id="GO:0006310">
    <property type="term" value="P:DNA recombination"/>
    <property type="evidence" value="ECO:0007669"/>
    <property type="project" value="UniProtKB-KW"/>
</dbReference>
<evidence type="ECO:0000256" key="4">
    <source>
        <dbReference type="ARBA" id="ARBA00023172"/>
    </source>
</evidence>
<organism evidence="8 9">
    <name type="scientific">Desulfurispirillum indicum (strain ATCC BAA-1389 / DSM 22839 / S5)</name>
    <dbReference type="NCBI Taxonomy" id="653733"/>
    <lineage>
        <taxon>Bacteria</taxon>
        <taxon>Pseudomonadati</taxon>
        <taxon>Chrysiogenota</taxon>
        <taxon>Chrysiogenia</taxon>
        <taxon>Chrysiogenales</taxon>
        <taxon>Chrysiogenaceae</taxon>
        <taxon>Desulfurispirillum</taxon>
    </lineage>
</organism>
<dbReference type="eggNOG" id="COG4974">
    <property type="taxonomic scope" value="Bacteria"/>
</dbReference>
<name>E6W5K8_DESIS</name>
<feature type="domain" description="Core-binding (CB)" evidence="7">
    <location>
        <begin position="2"/>
        <end position="87"/>
    </location>
</feature>
<evidence type="ECO:0000259" key="6">
    <source>
        <dbReference type="PROSITE" id="PS51898"/>
    </source>
</evidence>
<dbReference type="HOGENOM" id="CLU_027562_9_2_0"/>
<dbReference type="Gene3D" id="1.10.443.10">
    <property type="entry name" value="Intergrase catalytic core"/>
    <property type="match status" value="1"/>
</dbReference>
<dbReference type="InterPro" id="IPR013762">
    <property type="entry name" value="Integrase-like_cat_sf"/>
</dbReference>
<dbReference type="FunCoup" id="E6W5K8">
    <property type="interactions" value="202"/>
</dbReference>
<dbReference type="STRING" id="653733.Selin_1304"/>
<dbReference type="KEGG" id="din:Selin_1304"/>
<sequence>MNSMQRIIKNFCSYMRMEKGCSPGTISKYSQELGRLAEHLYEQGIHDWQEVTHLELRAYLYQRAGNLSKHTFSTVLATLKSFFRFTVREEITHANPTTKLSFPRRSPQDKLPQYVNSEAQSEFLQQLLSLKRNFTNDRNRSIIFTFLMTGMRTSELCSLKRSNVSAGTQTFIITRKGGKQQVLPMATELVKILDTYWTPWYDAIPSEYYFCTKQGQPMTPRTIWHLVSRQLQRVDTLSCTKQGAHVLRHTFATNLVRRKANLIEIQNLLGHADVRMTQIYTHVSPESLRSTVNLLNLQERDNH</sequence>
<dbReference type="InterPro" id="IPR011010">
    <property type="entry name" value="DNA_brk_join_enz"/>
</dbReference>
<dbReference type="Gene3D" id="1.10.150.130">
    <property type="match status" value="1"/>
</dbReference>
<dbReference type="SUPFAM" id="SSF56349">
    <property type="entry name" value="DNA breaking-rejoining enzymes"/>
    <property type="match status" value="1"/>
</dbReference>
<dbReference type="InParanoid" id="E6W5K8"/>
<evidence type="ECO:0000256" key="5">
    <source>
        <dbReference type="PROSITE-ProRule" id="PRU01248"/>
    </source>
</evidence>
<dbReference type="OrthoDB" id="9801717at2"/>
<dbReference type="InterPro" id="IPR050090">
    <property type="entry name" value="Tyrosine_recombinase_XerCD"/>
</dbReference>
<evidence type="ECO:0000313" key="8">
    <source>
        <dbReference type="EMBL" id="ADU66039.1"/>
    </source>
</evidence>
<evidence type="ECO:0000259" key="7">
    <source>
        <dbReference type="PROSITE" id="PS51900"/>
    </source>
</evidence>
<proteinExistence type="inferred from homology"/>